<keyword evidence="5" id="KW-0808">Transferase</keyword>
<evidence type="ECO:0000256" key="1">
    <source>
        <dbReference type="ARBA" id="ARBA00008779"/>
    </source>
</evidence>
<dbReference type="InterPro" id="IPR017850">
    <property type="entry name" value="Alkaline_phosphatase_core_sf"/>
</dbReference>
<evidence type="ECO:0000256" key="3">
    <source>
        <dbReference type="ARBA" id="ARBA00022801"/>
    </source>
</evidence>
<dbReference type="PROSITE" id="PS00523">
    <property type="entry name" value="SULFATASE_1"/>
    <property type="match status" value="1"/>
</dbReference>
<evidence type="ECO:0000259" key="4">
    <source>
        <dbReference type="Pfam" id="PF00884"/>
    </source>
</evidence>
<dbReference type="SUPFAM" id="SSF53649">
    <property type="entry name" value="Alkaline phosphatase-like"/>
    <property type="match status" value="1"/>
</dbReference>
<organism evidence="5 6">
    <name type="scientific">Puniceicoccus vermicola</name>
    <dbReference type="NCBI Taxonomy" id="388746"/>
    <lineage>
        <taxon>Bacteria</taxon>
        <taxon>Pseudomonadati</taxon>
        <taxon>Verrucomicrobiota</taxon>
        <taxon>Opitutia</taxon>
        <taxon>Puniceicoccales</taxon>
        <taxon>Puniceicoccaceae</taxon>
        <taxon>Puniceicoccus</taxon>
    </lineage>
</organism>
<proteinExistence type="inferred from homology"/>
<protein>
    <submittedName>
        <fullName evidence="5">Sulfatase-like hydrolase/transferase</fullName>
    </submittedName>
</protein>
<dbReference type="Pfam" id="PF00884">
    <property type="entry name" value="Sulfatase"/>
    <property type="match status" value="1"/>
</dbReference>
<dbReference type="GO" id="GO:0008484">
    <property type="term" value="F:sulfuric ester hydrolase activity"/>
    <property type="evidence" value="ECO:0007669"/>
    <property type="project" value="TreeGrafter"/>
</dbReference>
<feature type="domain" description="Sulfatase N-terminal" evidence="4">
    <location>
        <begin position="10"/>
        <end position="117"/>
    </location>
</feature>
<evidence type="ECO:0000313" key="6">
    <source>
        <dbReference type="Proteomes" id="UP000525652"/>
    </source>
</evidence>
<dbReference type="Gene3D" id="3.40.720.10">
    <property type="entry name" value="Alkaline Phosphatase, subunit A"/>
    <property type="match status" value="1"/>
</dbReference>
<gene>
    <name evidence="5" type="ORF">H5P30_21820</name>
</gene>
<dbReference type="InterPro" id="IPR000917">
    <property type="entry name" value="Sulfatase_N"/>
</dbReference>
<accession>A0A7X1E6T9</accession>
<evidence type="ECO:0000256" key="2">
    <source>
        <dbReference type="ARBA" id="ARBA00022723"/>
    </source>
</evidence>
<name>A0A7X1E6T9_9BACT</name>
<keyword evidence="6" id="KW-1185">Reference proteome</keyword>
<dbReference type="InterPro" id="IPR024607">
    <property type="entry name" value="Sulfatase_CS"/>
</dbReference>
<keyword evidence="3 5" id="KW-0378">Hydrolase</keyword>
<dbReference type="RefSeq" id="WP_185695037.1">
    <property type="nucleotide sequence ID" value="NZ_JACHVA010000143.1"/>
</dbReference>
<dbReference type="GO" id="GO:0005737">
    <property type="term" value="C:cytoplasm"/>
    <property type="evidence" value="ECO:0007669"/>
    <property type="project" value="TreeGrafter"/>
</dbReference>
<comment type="similarity">
    <text evidence="1">Belongs to the sulfatase family.</text>
</comment>
<reference evidence="5 6" key="1">
    <citation type="submission" date="2020-07" db="EMBL/GenBank/DDBJ databases">
        <authorList>
            <person name="Feng X."/>
        </authorList>
    </citation>
    <scope>NUCLEOTIDE SEQUENCE [LARGE SCALE GENOMIC DNA]</scope>
    <source>
        <strain evidence="5 6">JCM14086</strain>
    </source>
</reference>
<dbReference type="Proteomes" id="UP000525652">
    <property type="component" value="Unassembled WGS sequence"/>
</dbReference>
<sequence length="125" mass="14082">MPTTANSTLNVIYIHTHDMGRYIAPYGFPVPTPNLQDFTRESTLFRQAYCCAPTCSPSRAALLTGQTAHESGMWGLAHLGFTLEHPERHLAAFLREKGFETVLCGIQHEFSDEAEKPYDFIYAEQ</sequence>
<evidence type="ECO:0000313" key="5">
    <source>
        <dbReference type="EMBL" id="MBC2604428.1"/>
    </source>
</evidence>
<comment type="caution">
    <text evidence="5">The sequence shown here is derived from an EMBL/GenBank/DDBJ whole genome shotgun (WGS) entry which is preliminary data.</text>
</comment>
<dbReference type="GO" id="GO:0016740">
    <property type="term" value="F:transferase activity"/>
    <property type="evidence" value="ECO:0007669"/>
    <property type="project" value="UniProtKB-KW"/>
</dbReference>
<dbReference type="GO" id="GO:0046872">
    <property type="term" value="F:metal ion binding"/>
    <property type="evidence" value="ECO:0007669"/>
    <property type="project" value="UniProtKB-KW"/>
</dbReference>
<dbReference type="PANTHER" id="PTHR45953:SF1">
    <property type="entry name" value="IDURONATE 2-SULFATASE"/>
    <property type="match status" value="1"/>
</dbReference>
<dbReference type="AlphaFoldDB" id="A0A7X1E6T9"/>
<keyword evidence="2" id="KW-0479">Metal-binding</keyword>
<dbReference type="PANTHER" id="PTHR45953">
    <property type="entry name" value="IDURONATE 2-SULFATASE"/>
    <property type="match status" value="1"/>
</dbReference>
<dbReference type="EMBL" id="JACHVA010000143">
    <property type="protein sequence ID" value="MBC2604428.1"/>
    <property type="molecule type" value="Genomic_DNA"/>
</dbReference>